<keyword evidence="9" id="KW-0464">Manganese</keyword>
<organism evidence="13 14">
    <name type="scientific">Geothrix limicola</name>
    <dbReference type="NCBI Taxonomy" id="2927978"/>
    <lineage>
        <taxon>Bacteria</taxon>
        <taxon>Pseudomonadati</taxon>
        <taxon>Acidobacteriota</taxon>
        <taxon>Holophagae</taxon>
        <taxon>Holophagales</taxon>
        <taxon>Holophagaceae</taxon>
        <taxon>Geothrix</taxon>
    </lineage>
</organism>
<evidence type="ECO:0000313" key="14">
    <source>
        <dbReference type="Proteomes" id="UP001165069"/>
    </source>
</evidence>
<dbReference type="Pfam" id="PF05195">
    <property type="entry name" value="AMP_N"/>
    <property type="match status" value="1"/>
</dbReference>
<keyword evidence="7" id="KW-0378">Hydrolase</keyword>
<accession>A0ABQ5QH14</accession>
<dbReference type="InterPro" id="IPR001131">
    <property type="entry name" value="Peptidase_M24B_aminopep-P_CS"/>
</dbReference>
<keyword evidence="6 10" id="KW-0479">Metal-binding</keyword>
<keyword evidence="14" id="KW-1185">Reference proteome</keyword>
<evidence type="ECO:0000256" key="10">
    <source>
        <dbReference type="RuleBase" id="RU000590"/>
    </source>
</evidence>
<dbReference type="PANTHER" id="PTHR43226:SF4">
    <property type="entry name" value="XAA-PRO AMINOPEPTIDASE 3"/>
    <property type="match status" value="1"/>
</dbReference>
<dbReference type="Proteomes" id="UP001165069">
    <property type="component" value="Unassembled WGS sequence"/>
</dbReference>
<dbReference type="SUPFAM" id="SSF53092">
    <property type="entry name" value="Creatinase/prolidase N-terminal domain"/>
    <property type="match status" value="1"/>
</dbReference>
<dbReference type="SUPFAM" id="SSF55920">
    <property type="entry name" value="Creatinase/aminopeptidase"/>
    <property type="match status" value="1"/>
</dbReference>
<evidence type="ECO:0000256" key="7">
    <source>
        <dbReference type="ARBA" id="ARBA00022801"/>
    </source>
</evidence>
<evidence type="ECO:0000313" key="13">
    <source>
        <dbReference type="EMBL" id="GLH73892.1"/>
    </source>
</evidence>
<dbReference type="Pfam" id="PF00557">
    <property type="entry name" value="Peptidase_M24"/>
    <property type="match status" value="1"/>
</dbReference>
<comment type="cofactor">
    <cofactor evidence="2">
        <name>Mn(2+)</name>
        <dbReference type="ChEBI" id="CHEBI:29035"/>
    </cofactor>
</comment>
<dbReference type="InterPro" id="IPR007865">
    <property type="entry name" value="Aminopep_P_N"/>
</dbReference>
<evidence type="ECO:0000256" key="2">
    <source>
        <dbReference type="ARBA" id="ARBA00001936"/>
    </source>
</evidence>
<keyword evidence="13" id="KW-0031">Aminopeptidase</keyword>
<dbReference type="InterPro" id="IPR036005">
    <property type="entry name" value="Creatinase/aminopeptidase-like"/>
</dbReference>
<dbReference type="Gene3D" id="3.40.350.10">
    <property type="entry name" value="Creatinase/prolidase N-terminal domain"/>
    <property type="match status" value="1"/>
</dbReference>
<evidence type="ECO:0000256" key="11">
    <source>
        <dbReference type="SAM" id="SignalP"/>
    </source>
</evidence>
<evidence type="ECO:0000256" key="6">
    <source>
        <dbReference type="ARBA" id="ARBA00022723"/>
    </source>
</evidence>
<evidence type="ECO:0000259" key="12">
    <source>
        <dbReference type="SMART" id="SM01011"/>
    </source>
</evidence>
<dbReference type="EC" id="3.4.11.9" evidence="4"/>
<comment type="catalytic activity">
    <reaction evidence="1">
        <text>Release of any N-terminal amino acid, including proline, that is linked to proline, even from a dipeptide or tripeptide.</text>
        <dbReference type="EC" id="3.4.11.9"/>
    </reaction>
</comment>
<evidence type="ECO:0000256" key="1">
    <source>
        <dbReference type="ARBA" id="ARBA00001424"/>
    </source>
</evidence>
<reference evidence="13 14" key="1">
    <citation type="journal article" date="2023" name="Antonie Van Leeuwenhoek">
        <title>Mesoterricola silvestris gen. nov., sp. nov., Mesoterricola sediminis sp. nov., Geothrix oryzae sp. nov., Geothrix edaphica sp. nov., Geothrix rubra sp. nov., and Geothrix limicola sp. nov., six novel members of Acidobacteriota isolated from soils.</title>
        <authorList>
            <person name="Itoh H."/>
            <person name="Sugisawa Y."/>
            <person name="Mise K."/>
            <person name="Xu Z."/>
            <person name="Kuniyasu M."/>
            <person name="Ushijima N."/>
            <person name="Kawano K."/>
            <person name="Kobayashi E."/>
            <person name="Shiratori Y."/>
            <person name="Masuda Y."/>
            <person name="Senoo K."/>
        </authorList>
    </citation>
    <scope>NUCLEOTIDE SEQUENCE [LARGE SCALE GENOMIC DNA]</scope>
    <source>
        <strain evidence="13 14">Red804</strain>
    </source>
</reference>
<proteinExistence type="inferred from homology"/>
<sequence length="480" mass="51989">MPRCRSALFLLPALVSTFAPVLAAQAPLAYHGVRLPKAFFAGNRARLMARAKAMGPGSLVVVKSMPLQPSSGDGEHLYRQDSDFYYLTGVEEEHAVALLDADKGTYTLLVQASDPRREIYDGPRLGVEGAKARGADEAAVFPAAEKTLNEALAKAKRIVLIDNFDETFRTKVLDVAYPKGAATWKGDYEKSLVDGRPIVAEMRLIKQPCEIDMIQHAVDVSIEGHLAAMRGSASFTNEGQVAAALEGTVRALGARFLAYETIAGAGSNGCVLHYPFNDQPILPGSLILMDASGEVGYYTSDITRTWPASGTFSPEQRALYDLVLKAQEAGLQEVRPGRLHEASIRAAARVVSDGLVDLGLIKGEKEAAFKRGDWNKFLPHGISHYLGLDVHDVGSYGAPSEFHRHGGMRPLEAGMVLTMEPGIYIPKGMEGVDAKWQGIGIRIEDVILVTPEGCRNLSARLPRKAEEVEKVVRSGAKLRK</sequence>
<dbReference type="InterPro" id="IPR029149">
    <property type="entry name" value="Creatin/AminoP/Spt16_N"/>
</dbReference>
<dbReference type="RefSeq" id="WP_285575569.1">
    <property type="nucleotide sequence ID" value="NZ_BSDE01000004.1"/>
</dbReference>
<gene>
    <name evidence="13" type="primary">pepP</name>
    <name evidence="13" type="ORF">GETHLI_23940</name>
</gene>
<comment type="similarity">
    <text evidence="3 10">Belongs to the peptidase M24B family.</text>
</comment>
<evidence type="ECO:0000256" key="3">
    <source>
        <dbReference type="ARBA" id="ARBA00008766"/>
    </source>
</evidence>
<dbReference type="EMBL" id="BSDE01000004">
    <property type="protein sequence ID" value="GLH73892.1"/>
    <property type="molecule type" value="Genomic_DNA"/>
</dbReference>
<dbReference type="CDD" id="cd01087">
    <property type="entry name" value="Prolidase"/>
    <property type="match status" value="1"/>
</dbReference>
<feature type="chain" id="PRO_5047519227" description="Xaa-Pro aminopeptidase" evidence="11">
    <location>
        <begin position="24"/>
        <end position="480"/>
    </location>
</feature>
<dbReference type="Gene3D" id="3.90.230.10">
    <property type="entry name" value="Creatinase/methionine aminopeptidase superfamily"/>
    <property type="match status" value="1"/>
</dbReference>
<evidence type="ECO:0000256" key="9">
    <source>
        <dbReference type="ARBA" id="ARBA00023211"/>
    </source>
</evidence>
<dbReference type="PROSITE" id="PS00491">
    <property type="entry name" value="PROLINE_PEPTIDASE"/>
    <property type="match status" value="1"/>
</dbReference>
<dbReference type="GO" id="GO:0004177">
    <property type="term" value="F:aminopeptidase activity"/>
    <property type="evidence" value="ECO:0007669"/>
    <property type="project" value="UniProtKB-KW"/>
</dbReference>
<dbReference type="InterPro" id="IPR052433">
    <property type="entry name" value="X-Pro_dipept-like"/>
</dbReference>
<dbReference type="SMART" id="SM01011">
    <property type="entry name" value="AMP_N"/>
    <property type="match status" value="1"/>
</dbReference>
<feature type="domain" description="Aminopeptidase P N-terminal" evidence="12">
    <location>
        <begin position="35"/>
        <end position="169"/>
    </location>
</feature>
<keyword evidence="8" id="KW-0482">Metalloprotease</keyword>
<comment type="caution">
    <text evidence="13">The sequence shown here is derived from an EMBL/GenBank/DDBJ whole genome shotgun (WGS) entry which is preliminary data.</text>
</comment>
<dbReference type="PANTHER" id="PTHR43226">
    <property type="entry name" value="XAA-PRO AMINOPEPTIDASE 3"/>
    <property type="match status" value="1"/>
</dbReference>
<evidence type="ECO:0000256" key="4">
    <source>
        <dbReference type="ARBA" id="ARBA00012574"/>
    </source>
</evidence>
<dbReference type="InterPro" id="IPR000994">
    <property type="entry name" value="Pept_M24"/>
</dbReference>
<keyword evidence="5" id="KW-0645">Protease</keyword>
<evidence type="ECO:0000256" key="5">
    <source>
        <dbReference type="ARBA" id="ARBA00022670"/>
    </source>
</evidence>
<keyword evidence="11" id="KW-0732">Signal</keyword>
<feature type="signal peptide" evidence="11">
    <location>
        <begin position="1"/>
        <end position="23"/>
    </location>
</feature>
<name>A0ABQ5QH14_9BACT</name>
<evidence type="ECO:0000256" key="8">
    <source>
        <dbReference type="ARBA" id="ARBA00023049"/>
    </source>
</evidence>
<protein>
    <recommendedName>
        <fullName evidence="4">Xaa-Pro aminopeptidase</fullName>
        <ecNumber evidence="4">3.4.11.9</ecNumber>
    </recommendedName>
</protein>